<sequence length="19" mass="2131">MPVDRNGVTFCCRCVTSKN</sequence>
<protein>
    <submittedName>
        <fullName evidence="1">Uncharacterized protein</fullName>
    </submittedName>
</protein>
<reference evidence="1" key="1">
    <citation type="submission" date="2012-05" db="EMBL/GenBank/DDBJ databases">
        <authorList>
            <person name="Krishnakumar V."/>
            <person name="Cheung F."/>
            <person name="Xiao Y."/>
            <person name="Chan A."/>
            <person name="Moskal W.A."/>
            <person name="Town C.D."/>
        </authorList>
    </citation>
    <scope>NUCLEOTIDE SEQUENCE</scope>
</reference>
<evidence type="ECO:0000313" key="1">
    <source>
        <dbReference type="EMBL" id="AFK40251.1"/>
    </source>
</evidence>
<accession>I3SJ09</accession>
<organism evidence="1">
    <name type="scientific">Lotus japonicus</name>
    <name type="common">Lotus corniculatus var. japonicus</name>
    <dbReference type="NCBI Taxonomy" id="34305"/>
    <lineage>
        <taxon>Eukaryota</taxon>
        <taxon>Viridiplantae</taxon>
        <taxon>Streptophyta</taxon>
        <taxon>Embryophyta</taxon>
        <taxon>Tracheophyta</taxon>
        <taxon>Spermatophyta</taxon>
        <taxon>Magnoliopsida</taxon>
        <taxon>eudicotyledons</taxon>
        <taxon>Gunneridae</taxon>
        <taxon>Pentapetalae</taxon>
        <taxon>rosids</taxon>
        <taxon>fabids</taxon>
        <taxon>Fabales</taxon>
        <taxon>Fabaceae</taxon>
        <taxon>Papilionoideae</taxon>
        <taxon>50 kb inversion clade</taxon>
        <taxon>NPAAA clade</taxon>
        <taxon>Hologalegina</taxon>
        <taxon>robinioid clade</taxon>
        <taxon>Loteae</taxon>
        <taxon>Lotus</taxon>
    </lineage>
</organism>
<proteinExistence type="evidence at transcript level"/>
<name>I3SJ09_LOTJA</name>
<dbReference type="AlphaFoldDB" id="I3SJ09"/>
<dbReference type="EMBL" id="BT140456">
    <property type="protein sequence ID" value="AFK40251.1"/>
    <property type="molecule type" value="mRNA"/>
</dbReference>